<dbReference type="SUPFAM" id="SSF50475">
    <property type="entry name" value="FMN-binding split barrel"/>
    <property type="match status" value="1"/>
</dbReference>
<evidence type="ECO:0000259" key="1">
    <source>
        <dbReference type="Pfam" id="PF01243"/>
    </source>
</evidence>
<dbReference type="RefSeq" id="WP_211309441.1">
    <property type="nucleotide sequence ID" value="NZ_QJKI01000028.1"/>
</dbReference>
<name>A0A318KHD5_9NEIS</name>
<keyword evidence="3" id="KW-1185">Reference proteome</keyword>
<dbReference type="AlphaFoldDB" id="A0A318KHD5"/>
<evidence type="ECO:0000313" key="2">
    <source>
        <dbReference type="EMBL" id="PXX75063.1"/>
    </source>
</evidence>
<dbReference type="InterPro" id="IPR012349">
    <property type="entry name" value="Split_barrel_FMN-bd"/>
</dbReference>
<dbReference type="Gene3D" id="2.30.110.10">
    <property type="entry name" value="Electron Transport, Fmn-binding Protein, Chain A"/>
    <property type="match status" value="1"/>
</dbReference>
<dbReference type="Pfam" id="PF01243">
    <property type="entry name" value="PNPOx_N"/>
    <property type="match status" value="1"/>
</dbReference>
<protein>
    <recommendedName>
        <fullName evidence="1">Pyridoxamine 5'-phosphate oxidase N-terminal domain-containing protein</fullName>
    </recommendedName>
</protein>
<dbReference type="PANTHER" id="PTHR42815:SF2">
    <property type="entry name" value="FAD-BINDING, PUTATIVE (AFU_ORTHOLOGUE AFUA_6G07600)-RELATED"/>
    <property type="match status" value="1"/>
</dbReference>
<gene>
    <name evidence="2" type="ORF">DFR34_1283</name>
</gene>
<dbReference type="Proteomes" id="UP000247555">
    <property type="component" value="Unassembled WGS sequence"/>
</dbReference>
<accession>A0A318KHD5</accession>
<comment type="caution">
    <text evidence="2">The sequence shown here is derived from an EMBL/GenBank/DDBJ whole genome shotgun (WGS) entry which is preliminary data.</text>
</comment>
<sequence>MTAFHAGEQALQALHGQRDRLAEVGARVVRPAMPDAHRAFFAELPWLLAGAVDADGQPWASALCGAPGFIHSPEADRLDIAAPLAAHDPLRACLRVGARIGLLGLQPHSRRRNRANGQVAALTPQGLGVAVAQSFGNCPKYIHPRTLNWQPAASAPALHCAATLDARAQALIRQADTCFIASAHPDDDGQPAHGVDVSHRGGPPGFVQVVDEQQLWLPDYSGNGYFNTLGNLHLHPRAGLLWLDFVHGDMLWLAAQAELVGTEGAASDAQQNGRGVRLTVREVRYAPGALAVRE</sequence>
<reference evidence="2 3" key="1">
    <citation type="submission" date="2018-05" db="EMBL/GenBank/DDBJ databases">
        <title>Genomic Encyclopedia of Type Strains, Phase IV (KMG-IV): sequencing the most valuable type-strain genomes for metagenomic binning, comparative biology and taxonomic classification.</title>
        <authorList>
            <person name="Goeker M."/>
        </authorList>
    </citation>
    <scope>NUCLEOTIDE SEQUENCE [LARGE SCALE GENOMIC DNA]</scope>
    <source>
        <strain evidence="2 3">DSM 29661</strain>
    </source>
</reference>
<dbReference type="PANTHER" id="PTHR42815">
    <property type="entry name" value="FAD-BINDING, PUTATIVE (AFU_ORTHOLOGUE AFUA_6G07600)-RELATED"/>
    <property type="match status" value="1"/>
</dbReference>
<dbReference type="InterPro" id="IPR011576">
    <property type="entry name" value="Pyridox_Oxase_N"/>
</dbReference>
<organism evidence="2 3">
    <name type="scientific">Rivihabitans pingtungensis</name>
    <dbReference type="NCBI Taxonomy" id="1054498"/>
    <lineage>
        <taxon>Bacteria</taxon>
        <taxon>Pseudomonadati</taxon>
        <taxon>Pseudomonadota</taxon>
        <taxon>Betaproteobacteria</taxon>
        <taxon>Neisseriales</taxon>
        <taxon>Aquaspirillaceae</taxon>
        <taxon>Rivihabitans</taxon>
    </lineage>
</organism>
<dbReference type="EMBL" id="QJKI01000028">
    <property type="protein sequence ID" value="PXX75063.1"/>
    <property type="molecule type" value="Genomic_DNA"/>
</dbReference>
<feature type="domain" description="Pyridoxamine 5'-phosphate oxidase N-terminal" evidence="1">
    <location>
        <begin position="165"/>
        <end position="269"/>
    </location>
</feature>
<evidence type="ECO:0000313" key="3">
    <source>
        <dbReference type="Proteomes" id="UP000247555"/>
    </source>
</evidence>
<proteinExistence type="predicted"/>